<evidence type="ECO:0000256" key="1">
    <source>
        <dbReference type="SAM" id="SignalP"/>
    </source>
</evidence>
<comment type="caution">
    <text evidence="3">The sequence shown here is derived from an EMBL/GenBank/DDBJ whole genome shotgun (WGS) entry which is preliminary data.</text>
</comment>
<feature type="signal peptide" evidence="1">
    <location>
        <begin position="1"/>
        <end position="23"/>
    </location>
</feature>
<accession>A0A9Q0J627</accession>
<proteinExistence type="predicted"/>
<dbReference type="PANTHER" id="PTHR33734">
    <property type="entry name" value="LYSM DOMAIN-CONTAINING GPI-ANCHORED PROTEIN 2"/>
    <property type="match status" value="1"/>
</dbReference>
<dbReference type="SMART" id="SM00257">
    <property type="entry name" value="LysM"/>
    <property type="match status" value="2"/>
</dbReference>
<feature type="domain" description="LysM" evidence="2">
    <location>
        <begin position="104"/>
        <end position="151"/>
    </location>
</feature>
<gene>
    <name evidence="3" type="ORF">Tsubulata_920750</name>
</gene>
<dbReference type="PROSITE" id="PS51782">
    <property type="entry name" value="LYSM"/>
    <property type="match status" value="2"/>
</dbReference>
<protein>
    <recommendedName>
        <fullName evidence="2">LysM domain-containing protein</fullName>
    </recommendedName>
</protein>
<feature type="domain" description="LysM" evidence="2">
    <location>
        <begin position="168"/>
        <end position="212"/>
    </location>
</feature>
<organism evidence="3 4">
    <name type="scientific">Turnera subulata</name>
    <dbReference type="NCBI Taxonomy" id="218843"/>
    <lineage>
        <taxon>Eukaryota</taxon>
        <taxon>Viridiplantae</taxon>
        <taxon>Streptophyta</taxon>
        <taxon>Embryophyta</taxon>
        <taxon>Tracheophyta</taxon>
        <taxon>Spermatophyta</taxon>
        <taxon>Magnoliopsida</taxon>
        <taxon>eudicotyledons</taxon>
        <taxon>Gunneridae</taxon>
        <taxon>Pentapetalae</taxon>
        <taxon>rosids</taxon>
        <taxon>fabids</taxon>
        <taxon>Malpighiales</taxon>
        <taxon>Passifloraceae</taxon>
        <taxon>Turnera</taxon>
    </lineage>
</organism>
<dbReference type="CDD" id="cd00118">
    <property type="entry name" value="LysM"/>
    <property type="match status" value="1"/>
</dbReference>
<dbReference type="Gene3D" id="3.10.350.10">
    <property type="entry name" value="LysM domain"/>
    <property type="match status" value="1"/>
</dbReference>
<dbReference type="InterPro" id="IPR036779">
    <property type="entry name" value="LysM_dom_sf"/>
</dbReference>
<dbReference type="OrthoDB" id="2107166at2759"/>
<dbReference type="Proteomes" id="UP001141552">
    <property type="component" value="Unassembled WGS sequence"/>
</dbReference>
<dbReference type="SUPFAM" id="SSF54106">
    <property type="entry name" value="LysM domain"/>
    <property type="match status" value="1"/>
</dbReference>
<evidence type="ECO:0000259" key="2">
    <source>
        <dbReference type="PROSITE" id="PS51782"/>
    </source>
</evidence>
<sequence>MSSGSIILLPLLFLSALFTQSTAEGFQCTEGSTCQSLVAYKPYRDTNISSIQKLFGVKHLNSLLGANNLPAETPPGYIITEEETIKIPVPCICFKGRGVSNKMPIYTVQPGDGLFVIANTVFAGLVTYERIQDANRIPNADVIEKGQKLWIPLPCSCGGVDGESVVHYAHLVEEGSSVEELAQEYGTTNTTLYRLNGIDSDAQFIAGTPFEVPLKGQYSTMIY</sequence>
<evidence type="ECO:0000313" key="3">
    <source>
        <dbReference type="EMBL" id="KAJ4829739.1"/>
    </source>
</evidence>
<dbReference type="Pfam" id="PF01476">
    <property type="entry name" value="LysM"/>
    <property type="match status" value="2"/>
</dbReference>
<dbReference type="EMBL" id="JAKUCV010005818">
    <property type="protein sequence ID" value="KAJ4829739.1"/>
    <property type="molecule type" value="Genomic_DNA"/>
</dbReference>
<keyword evidence="1" id="KW-0732">Signal</keyword>
<dbReference type="PANTHER" id="PTHR33734:SF11">
    <property type="entry name" value="LYSM DOMAIN-CONTAINING GPI-ANCHORED PROTEIN 2"/>
    <property type="match status" value="1"/>
</dbReference>
<name>A0A9Q0J627_9ROSI</name>
<feature type="chain" id="PRO_5040335801" description="LysM domain-containing protein" evidence="1">
    <location>
        <begin position="24"/>
        <end position="223"/>
    </location>
</feature>
<reference evidence="3" key="1">
    <citation type="submission" date="2022-02" db="EMBL/GenBank/DDBJ databases">
        <authorList>
            <person name="Henning P.M."/>
            <person name="McCubbin A.G."/>
            <person name="Shore J.S."/>
        </authorList>
    </citation>
    <scope>NUCLEOTIDE SEQUENCE</scope>
    <source>
        <strain evidence="3">F60SS</strain>
        <tissue evidence="3">Leaves</tissue>
    </source>
</reference>
<evidence type="ECO:0000313" key="4">
    <source>
        <dbReference type="Proteomes" id="UP001141552"/>
    </source>
</evidence>
<dbReference type="InterPro" id="IPR018392">
    <property type="entry name" value="LysM"/>
</dbReference>
<keyword evidence="4" id="KW-1185">Reference proteome</keyword>
<reference evidence="3" key="2">
    <citation type="journal article" date="2023" name="Plants (Basel)">
        <title>Annotation of the Turnera subulata (Passifloraceae) Draft Genome Reveals the S-Locus Evolved after the Divergence of Turneroideae from Passifloroideae in a Stepwise Manner.</title>
        <authorList>
            <person name="Henning P.M."/>
            <person name="Roalson E.H."/>
            <person name="Mir W."/>
            <person name="McCubbin A.G."/>
            <person name="Shore J.S."/>
        </authorList>
    </citation>
    <scope>NUCLEOTIDE SEQUENCE</scope>
    <source>
        <strain evidence="3">F60SS</strain>
    </source>
</reference>
<dbReference type="AlphaFoldDB" id="A0A9Q0J627"/>